<feature type="region of interest" description="Disordered" evidence="4">
    <location>
        <begin position="1268"/>
        <end position="1288"/>
    </location>
</feature>
<dbReference type="GO" id="GO:0006338">
    <property type="term" value="P:chromatin remodeling"/>
    <property type="evidence" value="ECO:0007669"/>
    <property type="project" value="InterPro"/>
</dbReference>
<feature type="region of interest" description="Disordered" evidence="4">
    <location>
        <begin position="238"/>
        <end position="315"/>
    </location>
</feature>
<evidence type="ECO:0000313" key="6">
    <source>
        <dbReference type="Proteomes" id="UP000277204"/>
    </source>
</evidence>
<feature type="compositionally biased region" description="Low complexity" evidence="4">
    <location>
        <begin position="1137"/>
        <end position="1170"/>
    </location>
</feature>
<dbReference type="InterPro" id="IPR001606">
    <property type="entry name" value="ARID_dom"/>
</dbReference>
<feature type="compositionally biased region" description="Low complexity" evidence="4">
    <location>
        <begin position="283"/>
        <end position="294"/>
    </location>
</feature>
<dbReference type="Pfam" id="PF01388">
    <property type="entry name" value="ARID"/>
    <property type="match status" value="1"/>
</dbReference>
<feature type="compositionally biased region" description="Basic and acidic residues" evidence="4">
    <location>
        <begin position="783"/>
        <end position="794"/>
    </location>
</feature>
<feature type="region of interest" description="Disordered" evidence="4">
    <location>
        <begin position="1748"/>
        <end position="1771"/>
    </location>
</feature>
<evidence type="ECO:0000256" key="4">
    <source>
        <dbReference type="SAM" id="MobiDB-lite"/>
    </source>
</evidence>
<feature type="compositionally biased region" description="Polar residues" evidence="4">
    <location>
        <begin position="854"/>
        <end position="863"/>
    </location>
</feature>
<feature type="compositionally biased region" description="Low complexity" evidence="4">
    <location>
        <begin position="420"/>
        <end position="441"/>
    </location>
</feature>
<dbReference type="PANTHER" id="PTHR12656">
    <property type="entry name" value="BRG-1 ASSOCIATED FACTOR 250 BAF250"/>
    <property type="match status" value="1"/>
</dbReference>
<feature type="compositionally biased region" description="Polar residues" evidence="4">
    <location>
        <begin position="910"/>
        <end position="949"/>
    </location>
</feature>
<dbReference type="GO" id="GO:0005654">
    <property type="term" value="C:nucleoplasm"/>
    <property type="evidence" value="ECO:0007669"/>
    <property type="project" value="TreeGrafter"/>
</dbReference>
<dbReference type="PANTHER" id="PTHR12656:SF5">
    <property type="entry name" value="TRITHORAX GROUP PROTEIN OSA"/>
    <property type="match status" value="1"/>
</dbReference>
<feature type="compositionally biased region" description="Polar residues" evidence="4">
    <location>
        <begin position="881"/>
        <end position="899"/>
    </location>
</feature>
<feature type="region of interest" description="Disordered" evidence="4">
    <location>
        <begin position="415"/>
        <end position="810"/>
    </location>
</feature>
<feature type="compositionally biased region" description="Low complexity" evidence="4">
    <location>
        <begin position="2015"/>
        <end position="2035"/>
    </location>
</feature>
<feature type="region of interest" description="Disordered" evidence="4">
    <location>
        <begin position="375"/>
        <end position="400"/>
    </location>
</feature>
<feature type="region of interest" description="Disordered" evidence="4">
    <location>
        <begin position="160"/>
        <end position="221"/>
    </location>
</feature>
<dbReference type="InterPro" id="IPR033388">
    <property type="entry name" value="BAF250_C"/>
</dbReference>
<accession>A0A183MJI4</accession>
<gene>
    <name evidence="5" type="ORF">SMRZ_LOCUS16209</name>
</gene>
<keyword evidence="6" id="KW-1185">Reference proteome</keyword>
<feature type="region of interest" description="Disordered" evidence="4">
    <location>
        <begin position="2568"/>
        <end position="2597"/>
    </location>
</feature>
<feature type="compositionally biased region" description="Polar residues" evidence="4">
    <location>
        <begin position="965"/>
        <end position="976"/>
    </location>
</feature>
<dbReference type="SMART" id="SM01014">
    <property type="entry name" value="ARID"/>
    <property type="match status" value="1"/>
</dbReference>
<keyword evidence="2" id="KW-0597">Phosphoprotein</keyword>
<feature type="compositionally biased region" description="Polar residues" evidence="4">
    <location>
        <begin position="1213"/>
        <end position="1238"/>
    </location>
</feature>
<feature type="compositionally biased region" description="Pro residues" evidence="4">
    <location>
        <begin position="493"/>
        <end position="502"/>
    </location>
</feature>
<feature type="compositionally biased region" description="Polar residues" evidence="4">
    <location>
        <begin position="526"/>
        <end position="538"/>
    </location>
</feature>
<dbReference type="GO" id="GO:0016514">
    <property type="term" value="C:SWI/SNF complex"/>
    <property type="evidence" value="ECO:0007669"/>
    <property type="project" value="InterPro"/>
</dbReference>
<comment type="subcellular location">
    <subcellularLocation>
        <location evidence="1">Nucleus</location>
    </subcellularLocation>
</comment>
<dbReference type="InterPro" id="IPR036431">
    <property type="entry name" value="ARID_dom_sf"/>
</dbReference>
<feature type="compositionally biased region" description="Low complexity" evidence="4">
    <location>
        <begin position="748"/>
        <end position="775"/>
    </location>
</feature>
<dbReference type="GO" id="GO:0006357">
    <property type="term" value="P:regulation of transcription by RNA polymerase II"/>
    <property type="evidence" value="ECO:0007669"/>
    <property type="project" value="TreeGrafter"/>
</dbReference>
<dbReference type="GO" id="GO:0035060">
    <property type="term" value="C:brahma complex"/>
    <property type="evidence" value="ECO:0007669"/>
    <property type="project" value="InterPro"/>
</dbReference>
<dbReference type="GO" id="GO:0045893">
    <property type="term" value="P:positive regulation of DNA-templated transcription"/>
    <property type="evidence" value="ECO:0007669"/>
    <property type="project" value="TreeGrafter"/>
</dbReference>
<evidence type="ECO:0000256" key="3">
    <source>
        <dbReference type="ARBA" id="ARBA00023242"/>
    </source>
</evidence>
<feature type="compositionally biased region" description="Low complexity" evidence="4">
    <location>
        <begin position="539"/>
        <end position="548"/>
    </location>
</feature>
<dbReference type="Proteomes" id="UP000277204">
    <property type="component" value="Unassembled WGS sequence"/>
</dbReference>
<evidence type="ECO:0000313" key="5">
    <source>
        <dbReference type="EMBL" id="VDP20297.1"/>
    </source>
</evidence>
<organism evidence="5 6">
    <name type="scientific">Schistosoma margrebowiei</name>
    <dbReference type="NCBI Taxonomy" id="48269"/>
    <lineage>
        <taxon>Eukaryota</taxon>
        <taxon>Metazoa</taxon>
        <taxon>Spiralia</taxon>
        <taxon>Lophotrochozoa</taxon>
        <taxon>Platyhelminthes</taxon>
        <taxon>Trematoda</taxon>
        <taxon>Digenea</taxon>
        <taxon>Strigeidida</taxon>
        <taxon>Schistosomatoidea</taxon>
        <taxon>Schistosomatidae</taxon>
        <taxon>Schistosoma</taxon>
    </lineage>
</organism>
<dbReference type="GO" id="GO:0003677">
    <property type="term" value="F:DNA binding"/>
    <property type="evidence" value="ECO:0007669"/>
    <property type="project" value="InterPro"/>
</dbReference>
<evidence type="ECO:0000256" key="2">
    <source>
        <dbReference type="ARBA" id="ARBA00022553"/>
    </source>
</evidence>
<dbReference type="SUPFAM" id="SSF46774">
    <property type="entry name" value="ARID-like"/>
    <property type="match status" value="1"/>
</dbReference>
<reference evidence="5 6" key="1">
    <citation type="submission" date="2018-11" db="EMBL/GenBank/DDBJ databases">
        <authorList>
            <consortium name="Pathogen Informatics"/>
        </authorList>
    </citation>
    <scope>NUCLEOTIDE SEQUENCE [LARGE SCALE GENOMIC DNA]</scope>
    <source>
        <strain evidence="5 6">Zambia</strain>
    </source>
</reference>
<dbReference type="EMBL" id="UZAI01017086">
    <property type="protein sequence ID" value="VDP20297.1"/>
    <property type="molecule type" value="Genomic_DNA"/>
</dbReference>
<dbReference type="PROSITE" id="PS51011">
    <property type="entry name" value="ARID"/>
    <property type="match status" value="1"/>
</dbReference>
<feature type="compositionally biased region" description="Polar residues" evidence="4">
    <location>
        <begin position="1171"/>
        <end position="1196"/>
    </location>
</feature>
<feature type="compositionally biased region" description="Low complexity" evidence="4">
    <location>
        <begin position="389"/>
        <end position="400"/>
    </location>
</feature>
<feature type="region of interest" description="Disordered" evidence="4">
    <location>
        <begin position="2002"/>
        <end position="2035"/>
    </location>
</feature>
<dbReference type="GO" id="GO:0071565">
    <property type="term" value="C:nBAF complex"/>
    <property type="evidence" value="ECO:0007669"/>
    <property type="project" value="TreeGrafter"/>
</dbReference>
<feature type="compositionally biased region" description="Polar residues" evidence="4">
    <location>
        <begin position="568"/>
        <end position="581"/>
    </location>
</feature>
<feature type="region of interest" description="Disordered" evidence="4">
    <location>
        <begin position="838"/>
        <end position="863"/>
    </location>
</feature>
<evidence type="ECO:0000256" key="1">
    <source>
        <dbReference type="ARBA" id="ARBA00004123"/>
    </source>
</evidence>
<feature type="compositionally biased region" description="Polar residues" evidence="4">
    <location>
        <begin position="238"/>
        <end position="267"/>
    </location>
</feature>
<feature type="compositionally biased region" description="Low complexity" evidence="4">
    <location>
        <begin position="950"/>
        <end position="964"/>
    </location>
</feature>
<dbReference type="GO" id="GO:0031491">
    <property type="term" value="F:nucleosome binding"/>
    <property type="evidence" value="ECO:0007669"/>
    <property type="project" value="TreeGrafter"/>
</dbReference>
<feature type="compositionally biased region" description="Polar residues" evidence="4">
    <location>
        <begin position="664"/>
        <end position="715"/>
    </location>
</feature>
<feature type="compositionally biased region" description="Low complexity" evidence="4">
    <location>
        <begin position="590"/>
        <end position="609"/>
    </location>
</feature>
<feature type="compositionally biased region" description="Polar residues" evidence="4">
    <location>
        <begin position="295"/>
        <end position="309"/>
    </location>
</feature>
<feature type="compositionally biased region" description="Polar residues" evidence="4">
    <location>
        <begin position="442"/>
        <end position="468"/>
    </location>
</feature>
<feature type="compositionally biased region" description="Low complexity" evidence="4">
    <location>
        <begin position="730"/>
        <end position="741"/>
    </location>
</feature>
<feature type="region of interest" description="Disordered" evidence="4">
    <location>
        <begin position="1112"/>
        <end position="1239"/>
    </location>
</feature>
<dbReference type="STRING" id="48269.A0A183MJI4"/>
<feature type="compositionally biased region" description="Low complexity" evidence="4">
    <location>
        <begin position="557"/>
        <end position="567"/>
    </location>
</feature>
<feature type="compositionally biased region" description="Low complexity" evidence="4">
    <location>
        <begin position="1117"/>
        <end position="1127"/>
    </location>
</feature>
<feature type="region of interest" description="Disordered" evidence="4">
    <location>
        <begin position="881"/>
        <end position="979"/>
    </location>
</feature>
<feature type="compositionally biased region" description="Acidic residues" evidence="4">
    <location>
        <begin position="2005"/>
        <end position="2014"/>
    </location>
</feature>
<dbReference type="Gene3D" id="1.10.150.60">
    <property type="entry name" value="ARID DNA-binding domain"/>
    <property type="match status" value="1"/>
</dbReference>
<feature type="compositionally biased region" description="Polar residues" evidence="4">
    <location>
        <begin position="1"/>
        <end position="14"/>
    </location>
</feature>
<feature type="region of interest" description="Disordered" evidence="4">
    <location>
        <begin position="1"/>
        <end position="25"/>
    </location>
</feature>
<dbReference type="Pfam" id="PF12031">
    <property type="entry name" value="BAF250_C"/>
    <property type="match status" value="2"/>
</dbReference>
<feature type="compositionally biased region" description="Polar residues" evidence="4">
    <location>
        <begin position="375"/>
        <end position="388"/>
    </location>
</feature>
<sequence length="2714" mass="293624">MSGGQQIYVSQSQEPPRVSGCNPQHLTNTFPGADCNSPNRNYGPYSQAYQTHEYSGPHTSHIAGPHGVYQQTYPGEVHGQSLTLNQLLQQNSSSGTYQVRPMNNTQPVYRSYDPYSYTYKPGAPSCVSQDRSQANTYSYSGAQRFSDPYTRSYLPYPPGPNYPYYPHSQPLVQRTRAPQPPNLEYPTVNSCNQSRPPQPTPPGGGGTTNQIERPPSRNINYINSSSHAAFQNTQISSPVYSSGSQMSSWSPHTATFGSPQHVQSQPRPRSLSRDYQLKINDGSSESPNTNSNSSARPNSQNEGTPNTFEDTGCRPQSRISEDQIHYYYSPSNIHPFYKNGLAHHRDEHIVSGISSTPKSVTSCAKDQLDSQNTISSVETPVPNSIIDGTQQPQVSTPSSSIANISVSPISAVSRETSPTQSYPSFVQSSVPSSSPMVSSQVGNIQVQPATCPSPGQSKGSHQINQATVPSPRPYGMVNQELGGGIPRMTYPSYPHPQAPLPNSPYSTSGRSPGFSPTAYPLRSPSMHPSNCMPNRAQFQPQSSSGPTSSMPPPPTLPQSSLSSNQSSVCDNNGPSQSSFTQVPPYPIPVSSTGSGYGASSSQAHGSHPSWDQEISYQSSQPPHPGGIFHHQFVNRPPYLGSSTDRGVGVSGGGGYPPPSIPVSNASNLIQHNGQHAQPSATGPYPNNQSLSYSNHHGQYPCSQSQMPYPHPQSQYIHPYPHGGPTGGGPPVLQQQPQHPQHMVPPPTSSTTASPYPSSILNSNNNNINSSASPLSQHMQNSREGFHVHYPHDVQHPAGGFPPNSGGVGSPGIIRPSSVMNNNGVSKPNLIAAGKMGKLDSSTRPVNPGCPTSIPPSQVNVNQAGMTPSELNSVHVPQQYQHRLGSQSNNPQLQQFSGLGNYSPGLGPSPLASQSGNTLNNVSSDILQSSTPFQGYQQQYHSPSNSQIPLQQSQNTANSANNQNSLYSTDGTHSDVGSNQLLNNISSQSLSGFHKLIEMGTEPERRPWLEHYIRFMDGIGKPVAGLPQVVKQPLDLYRLYVAVRERGGVAEVIKGRRWKEISQVINISASASAAYALRKNYCKFLLEYECRFDRGGIDPRPLLAHIENLSGKKRKCSSVDSDPNSISSGLAPAPPSPTGSHSSASSSLLPPGSSGASLSGGPSGTAGSAASDSQLGPPSSQQQRFSDQGQPGSVSTVPESPSAIPSMPSPPGLSGQSSTSYLPPSSGPTPNVASPQRPSSCAVISGYPSTSLSSDNNCCPWPWTSENKNSDSINYRQLPSASETTTTGQGLILTNRETTSSQYAQSRIGSGNLPPNNNIPPSSTVYVGMPYSTCASGSMANGEPMTQHNFNPYLTQGPPFASNPLHPMLNQHHGPPQTMEHSFTGSQSPIHPRHPSNHNFRTPSFNSATPPSGVSGESIALFRMHQVRPGAPQMAPYIPGGTTTSLCTSTTNNNSINNNGSLDHASPIPPHFIHHHHHNQRPGYVTTILKRLDHCAFPPGSIEATPVDSPRRRRYRAKDLGSIAPFKLLMALRSGLTAEVSWALNCLNILLRDENGIDFIVPSALPGLLTSLVDLWRHTLGELFDHKLFITSLELPTDLSLISSLSSCTEAKQNLMLKSTPHYNCSLNFNTVNMTCVDVMKSKSYLTDSSNNHNSNNDNSLIRLEREISRIAASKNVPLSAVRAGLRRLLNKCNDSKSINTPVRLRNGLMLRLENLSNLIPVNSLTTTSTSTTCNSSHRLIDTNTNSIGSSASYHRSRKRGKQIPASMCSSSSIPSHFMPTSVSSHITTNEQQHIYTLSNINISTANLIKSDYNNSGNVSGCGGSKVIWSSPHVTSVVDSLRTPEACSNLRDLALYVIDTLLESSTGNEDNRESSFKMDSNNVKIGTDDHQSNLVKSSSCLVKSSNMLLRQLIEKGGGDTTCHIMPPFGAYAFQSSHWMNNQENNNALYYDNDYLPKLTECSTASSPVSKIVINGLSSLSCSSSLIKQSVSSSELNNELMIKSNESEDDEDEDSEQSPSNKRIRHSSSSSLPCPTLSPQPVCDISDDIDNNNKLLESNNVTNDNCVATGSICDNDDELEFSQLIDENGRCPLRAREELVHHGSVCLWPNHNEANSYEARAVRCLCVSTVLRNLSFMNTVERQLSKQKGVLALIGRLILFGHEHVGENDTWKVVEEKAHALESSFCAWWTPTWLEDMRENAMVLLVNVAGYLELIQFDESIIRPILEGLLHWITCSTSASVDPFPGHRTLSPRRLALEALNRLCVHETNVDLLLSTPSDEKVLSRLFDRLATWLAVPEDQVTRELALSTMHYLAGGGATFSISSLSSNIGKVTTNETNSSSGTFIGTTMLADAKPCPISGLLSFIEAAEATTRRVIDQYGVQALQERPELMGTSLEMVRRAGALLGRLAVDSKGRLAFTPDLELRLMDLVTSRVLDATVAHLLCGALHRLLPDFDQLDNNVKISTIPPIPTPSAIAELLTQSSVITVVLPETVMGVNQISQESSTITPSHKHVDKVEVFKKQSQRQQQSTNIMPTTPTCSDIDHHQQTILNNSTDNNNNNLIVKETDSSLPTNEHLNKPVDNSIDDHDNSVDNKKIPSNNSCMNNTSLIDKLPVTTFSDDSLIIESRKQMNGSVVDSGGDNDNVNCCKTETFDFRTNLTVNNCGTANSTTITTTNSINDNNDTITTVSMNNDVVVDPNIYCNNTDSQPKMNCVDSS</sequence>
<keyword evidence="3" id="KW-0539">Nucleus</keyword>
<protein>
    <submittedName>
        <fullName evidence="5">Uncharacterized protein</fullName>
    </submittedName>
</protein>
<name>A0A183MJI4_9TREM</name>
<dbReference type="SMART" id="SM00501">
    <property type="entry name" value="BRIGHT"/>
    <property type="match status" value="1"/>
</dbReference>
<feature type="compositionally biased region" description="Basic and acidic residues" evidence="4">
    <location>
        <begin position="2582"/>
        <end position="2593"/>
    </location>
</feature>
<dbReference type="InterPro" id="IPR021906">
    <property type="entry name" value="BAF250/Osa"/>
</dbReference>
<dbReference type="CDD" id="cd16865">
    <property type="entry name" value="ARID_ARID1A-like"/>
    <property type="match status" value="1"/>
</dbReference>
<proteinExistence type="predicted"/>